<feature type="transmembrane region" description="Helical" evidence="6">
    <location>
        <begin position="90"/>
        <end position="107"/>
    </location>
</feature>
<dbReference type="Proteomes" id="UP001247805">
    <property type="component" value="Unassembled WGS sequence"/>
</dbReference>
<protein>
    <submittedName>
        <fullName evidence="8">Threonine/serine exporter family protein</fullName>
    </submittedName>
</protein>
<comment type="subcellular location">
    <subcellularLocation>
        <location evidence="1">Membrane</location>
        <topology evidence="1">Multi-pass membrane protein</topology>
    </subcellularLocation>
</comment>
<dbReference type="Pfam" id="PF12821">
    <property type="entry name" value="ThrE_2"/>
    <property type="match status" value="1"/>
</dbReference>
<dbReference type="EMBL" id="JAWDIO010000002">
    <property type="protein sequence ID" value="MDU0354232.1"/>
    <property type="molecule type" value="Genomic_DNA"/>
</dbReference>
<evidence type="ECO:0000313" key="8">
    <source>
        <dbReference type="EMBL" id="MDU0354232.1"/>
    </source>
</evidence>
<accession>A0ABU3SW34</accession>
<organism evidence="8 9">
    <name type="scientific">Paraglaciecola aquimarina</name>
    <dbReference type="NCBI Taxonomy" id="1235557"/>
    <lineage>
        <taxon>Bacteria</taxon>
        <taxon>Pseudomonadati</taxon>
        <taxon>Pseudomonadota</taxon>
        <taxon>Gammaproteobacteria</taxon>
        <taxon>Alteromonadales</taxon>
        <taxon>Alteromonadaceae</taxon>
        <taxon>Paraglaciecola</taxon>
    </lineage>
</organism>
<evidence type="ECO:0000256" key="3">
    <source>
        <dbReference type="ARBA" id="ARBA00022989"/>
    </source>
</evidence>
<sequence length="113" mass="12327">MGYYIYFYCIRYFHSWSSAYLENGLGAFVGAFSLGVFANVFSRIANAPSTIVGMHGLIVLVSGSKTYIGLNSFISGQDIVKVDHIGQETFLILMSLVAGLIFANVVMPTKKSL</sequence>
<dbReference type="RefSeq" id="WP_316025847.1">
    <property type="nucleotide sequence ID" value="NZ_JAWDIO010000002.1"/>
</dbReference>
<keyword evidence="4 6" id="KW-0472">Membrane</keyword>
<dbReference type="InterPro" id="IPR024528">
    <property type="entry name" value="ThrE_2"/>
</dbReference>
<evidence type="ECO:0000259" key="7">
    <source>
        <dbReference type="Pfam" id="PF12821"/>
    </source>
</evidence>
<evidence type="ECO:0000256" key="1">
    <source>
        <dbReference type="ARBA" id="ARBA00004141"/>
    </source>
</evidence>
<keyword evidence="3 6" id="KW-1133">Transmembrane helix</keyword>
<comment type="similarity">
    <text evidence="5">Belongs to the ThrE exporter (TC 2.A.79) family.</text>
</comment>
<evidence type="ECO:0000256" key="4">
    <source>
        <dbReference type="ARBA" id="ARBA00023136"/>
    </source>
</evidence>
<keyword evidence="9" id="KW-1185">Reference proteome</keyword>
<comment type="caution">
    <text evidence="8">The sequence shown here is derived from an EMBL/GenBank/DDBJ whole genome shotgun (WGS) entry which is preliminary data.</text>
</comment>
<keyword evidence="2 6" id="KW-0812">Transmembrane</keyword>
<feature type="transmembrane region" description="Helical" evidence="6">
    <location>
        <begin position="20"/>
        <end position="40"/>
    </location>
</feature>
<evidence type="ECO:0000313" key="9">
    <source>
        <dbReference type="Proteomes" id="UP001247805"/>
    </source>
</evidence>
<gene>
    <name evidence="8" type="ORF">RS130_10075</name>
</gene>
<proteinExistence type="inferred from homology"/>
<evidence type="ECO:0000256" key="6">
    <source>
        <dbReference type="SAM" id="Phobius"/>
    </source>
</evidence>
<feature type="domain" description="Threonine/Serine exporter ThrE" evidence="7">
    <location>
        <begin position="19"/>
        <end position="105"/>
    </location>
</feature>
<evidence type="ECO:0000256" key="5">
    <source>
        <dbReference type="ARBA" id="ARBA00034125"/>
    </source>
</evidence>
<evidence type="ECO:0000256" key="2">
    <source>
        <dbReference type="ARBA" id="ARBA00022692"/>
    </source>
</evidence>
<name>A0ABU3SW34_9ALTE</name>
<feature type="transmembrane region" description="Helical" evidence="6">
    <location>
        <begin position="52"/>
        <end position="70"/>
    </location>
</feature>
<reference evidence="8 9" key="1">
    <citation type="submission" date="2023-10" db="EMBL/GenBank/DDBJ databases">
        <title>Glaciecola aquimarina strain GGW-M5 nov., isolated from a coastal seawater.</title>
        <authorList>
            <person name="Bayburt H."/>
            <person name="Kim J.M."/>
            <person name="Choi B.J."/>
            <person name="Jeon C.O."/>
        </authorList>
    </citation>
    <scope>NUCLEOTIDE SEQUENCE [LARGE SCALE GENOMIC DNA]</scope>
    <source>
        <strain evidence="8 9">KCTC 32108</strain>
    </source>
</reference>